<gene>
    <name evidence="3" type="ORF">O987_24175</name>
</gene>
<dbReference type="AlphaFoldDB" id="A0A076PZK3"/>
<protein>
    <recommendedName>
        <fullName evidence="2">UPF0301 protein O987_24175</fullName>
    </recommendedName>
</protein>
<dbReference type="Pfam" id="PF02622">
    <property type="entry name" value="DUF179"/>
    <property type="match status" value="1"/>
</dbReference>
<dbReference type="Proteomes" id="UP000028782">
    <property type="component" value="Chromosome"/>
</dbReference>
<organism evidence="3 4">
    <name type="scientific">Comamonas testosteroni TK102</name>
    <dbReference type="NCBI Taxonomy" id="1392005"/>
    <lineage>
        <taxon>Bacteria</taxon>
        <taxon>Pseudomonadati</taxon>
        <taxon>Pseudomonadota</taxon>
        <taxon>Betaproteobacteria</taxon>
        <taxon>Burkholderiales</taxon>
        <taxon>Comamonadaceae</taxon>
        <taxon>Comamonas</taxon>
    </lineage>
</organism>
<dbReference type="GO" id="GO:0005829">
    <property type="term" value="C:cytosol"/>
    <property type="evidence" value="ECO:0007669"/>
    <property type="project" value="TreeGrafter"/>
</dbReference>
<dbReference type="HOGENOM" id="CLU_057596_1_0_4"/>
<dbReference type="NCBIfam" id="NF001266">
    <property type="entry name" value="PRK00228.1-1"/>
    <property type="match status" value="1"/>
</dbReference>
<evidence type="ECO:0000313" key="3">
    <source>
        <dbReference type="EMBL" id="AIJ48912.1"/>
    </source>
</evidence>
<dbReference type="PANTHER" id="PTHR30327:SF1">
    <property type="entry name" value="UPF0301 PROTEIN YQGE"/>
    <property type="match status" value="1"/>
</dbReference>
<dbReference type="HAMAP" id="MF_00758">
    <property type="entry name" value="UPF0301"/>
    <property type="match status" value="1"/>
</dbReference>
<accession>A0A076PZK3</accession>
<dbReference type="KEGG" id="ctes:O987_24175"/>
<dbReference type="EMBL" id="CP006704">
    <property type="protein sequence ID" value="AIJ48912.1"/>
    <property type="molecule type" value="Genomic_DNA"/>
</dbReference>
<sequence length="190" mass="20831">MTHHFLIAMPGLEDESFSRSVVYLCEHSERGALGLIINKPSKLSLQGLLQKVDLGLKRDDLRDQQVFTGGPVQTDRGFVLHEPMVIEGAPENESAYASTMTIPGGLEMTTSKDVLEALSDGAGPKRVLVTLGYSSWDEGQLESEIGENAWLTVEADPEVIFSTPVDERYDRALGLLGLQRWMLSPESGRA</sequence>
<evidence type="ECO:0000256" key="2">
    <source>
        <dbReference type="HAMAP-Rule" id="MF_00758"/>
    </source>
</evidence>
<name>A0A076PZK3_COMTE</name>
<comment type="similarity">
    <text evidence="1 2">Belongs to the UPF0301 (AlgH) family.</text>
</comment>
<evidence type="ECO:0000256" key="1">
    <source>
        <dbReference type="ARBA" id="ARBA00009600"/>
    </source>
</evidence>
<dbReference type="SUPFAM" id="SSF143456">
    <property type="entry name" value="VC0467-like"/>
    <property type="match status" value="1"/>
</dbReference>
<proteinExistence type="inferred from homology"/>
<dbReference type="InterPro" id="IPR003774">
    <property type="entry name" value="AlgH-like"/>
</dbReference>
<evidence type="ECO:0000313" key="4">
    <source>
        <dbReference type="Proteomes" id="UP000028782"/>
    </source>
</evidence>
<reference evidence="3 4" key="1">
    <citation type="journal article" date="2014" name="Genome Announc.">
        <title>Complete Genome Sequence of Polychlorinated Biphenyl Degrader Comamonas testosteroni TK102 (NBRC 109938).</title>
        <authorList>
            <person name="Fukuda K."/>
            <person name="Hosoyama A."/>
            <person name="Tsuchikane K."/>
            <person name="Ohji S."/>
            <person name="Yamazoe A."/>
            <person name="Fujita N."/>
            <person name="Shintani M."/>
            <person name="Kimbara K."/>
        </authorList>
    </citation>
    <scope>NUCLEOTIDE SEQUENCE [LARGE SCALE GENOMIC DNA]</scope>
    <source>
        <strain evidence="3">TK102</strain>
    </source>
</reference>
<dbReference type="Gene3D" id="3.40.1740.10">
    <property type="entry name" value="VC0467-like"/>
    <property type="match status" value="1"/>
</dbReference>
<dbReference type="PANTHER" id="PTHR30327">
    <property type="entry name" value="UNCHARACTERIZED PROTEIN YQGE"/>
    <property type="match status" value="1"/>
</dbReference>